<feature type="transmembrane region" description="Helical" evidence="1">
    <location>
        <begin position="21"/>
        <end position="43"/>
    </location>
</feature>
<dbReference type="RefSeq" id="WP_289215141.1">
    <property type="nucleotide sequence ID" value="NZ_JAPVRC010000002.1"/>
</dbReference>
<reference evidence="3" key="1">
    <citation type="journal article" date="2019" name="Int. J. Syst. Evol. Microbiol.">
        <title>The Global Catalogue of Microorganisms (GCM) 10K type strain sequencing project: providing services to taxonomists for standard genome sequencing and annotation.</title>
        <authorList>
            <consortium name="The Broad Institute Genomics Platform"/>
            <consortium name="The Broad Institute Genome Sequencing Center for Infectious Disease"/>
            <person name="Wu L."/>
            <person name="Ma J."/>
        </authorList>
    </citation>
    <scope>NUCLEOTIDE SEQUENCE [LARGE SCALE GENOMIC DNA]</scope>
    <source>
        <strain evidence="3">CCUG 73951</strain>
    </source>
</reference>
<keyword evidence="1" id="KW-0812">Transmembrane</keyword>
<comment type="caution">
    <text evidence="2">The sequence shown here is derived from an EMBL/GenBank/DDBJ whole genome shotgun (WGS) entry which is preliminary data.</text>
</comment>
<accession>A0ABW2K7J1</accession>
<keyword evidence="1" id="KW-1133">Transmembrane helix</keyword>
<sequence>MNERQKLLNERWRQTREMGKMKYVAYFGVLAYGLIFFLFSLMMDVFFGEGITSAIIFEKAMIAVIGGIFFGLITWWINERRYQKYNQGH</sequence>
<dbReference type="Proteomes" id="UP001596494">
    <property type="component" value="Unassembled WGS sequence"/>
</dbReference>
<name>A0ABW2K7J1_9BACI</name>
<gene>
    <name evidence="2" type="ORF">ACFQMN_18090</name>
</gene>
<feature type="transmembrane region" description="Helical" evidence="1">
    <location>
        <begin position="55"/>
        <end position="77"/>
    </location>
</feature>
<evidence type="ECO:0000313" key="2">
    <source>
        <dbReference type="EMBL" id="MFC7322779.1"/>
    </source>
</evidence>
<protein>
    <submittedName>
        <fullName evidence="2">Uncharacterized protein</fullName>
    </submittedName>
</protein>
<organism evidence="2 3">
    <name type="scientific">Halobacillus campisalis</name>
    <dbReference type="NCBI Taxonomy" id="435909"/>
    <lineage>
        <taxon>Bacteria</taxon>
        <taxon>Bacillati</taxon>
        <taxon>Bacillota</taxon>
        <taxon>Bacilli</taxon>
        <taxon>Bacillales</taxon>
        <taxon>Bacillaceae</taxon>
        <taxon>Halobacillus</taxon>
    </lineage>
</organism>
<evidence type="ECO:0000313" key="3">
    <source>
        <dbReference type="Proteomes" id="UP001596494"/>
    </source>
</evidence>
<dbReference type="EMBL" id="JBHTBY010000017">
    <property type="protein sequence ID" value="MFC7322779.1"/>
    <property type="molecule type" value="Genomic_DNA"/>
</dbReference>
<evidence type="ECO:0000256" key="1">
    <source>
        <dbReference type="SAM" id="Phobius"/>
    </source>
</evidence>
<proteinExistence type="predicted"/>
<keyword evidence="1" id="KW-0472">Membrane</keyword>
<keyword evidence="3" id="KW-1185">Reference proteome</keyword>